<proteinExistence type="predicted"/>
<protein>
    <recommendedName>
        <fullName evidence="3">Calcium-dependent phosphotriesterase</fullName>
    </recommendedName>
</protein>
<dbReference type="RefSeq" id="XP_060337149.1">
    <property type="nucleotide sequence ID" value="XM_060471546.1"/>
</dbReference>
<dbReference type="SUPFAM" id="SSF63829">
    <property type="entry name" value="Calcium-dependent phosphotriesterase"/>
    <property type="match status" value="1"/>
</dbReference>
<keyword evidence="2" id="KW-1185">Reference proteome</keyword>
<dbReference type="PANTHER" id="PTHR11799">
    <property type="entry name" value="PARAOXONASE"/>
    <property type="match status" value="1"/>
</dbReference>
<dbReference type="PANTHER" id="PTHR11799:SF12">
    <property type="entry name" value="PARAOXONASE-RELATED"/>
    <property type="match status" value="1"/>
</dbReference>
<dbReference type="EMBL" id="JAUEPS010000004">
    <property type="protein sequence ID" value="KAK0466322.1"/>
    <property type="molecule type" value="Genomic_DNA"/>
</dbReference>
<dbReference type="InterPro" id="IPR011042">
    <property type="entry name" value="6-blade_b-propeller_TolB-like"/>
</dbReference>
<organism evidence="1 2">
    <name type="scientific">Armillaria tabescens</name>
    <name type="common">Ringless honey mushroom</name>
    <name type="synonym">Agaricus tabescens</name>
    <dbReference type="NCBI Taxonomy" id="1929756"/>
    <lineage>
        <taxon>Eukaryota</taxon>
        <taxon>Fungi</taxon>
        <taxon>Dikarya</taxon>
        <taxon>Basidiomycota</taxon>
        <taxon>Agaricomycotina</taxon>
        <taxon>Agaricomycetes</taxon>
        <taxon>Agaricomycetidae</taxon>
        <taxon>Agaricales</taxon>
        <taxon>Marasmiineae</taxon>
        <taxon>Physalacriaceae</taxon>
        <taxon>Desarmillaria</taxon>
    </lineage>
</organism>
<name>A0AA39NIP6_ARMTA</name>
<reference evidence="1" key="1">
    <citation type="submission" date="2023-06" db="EMBL/GenBank/DDBJ databases">
        <authorList>
            <consortium name="Lawrence Berkeley National Laboratory"/>
            <person name="Ahrendt S."/>
            <person name="Sahu N."/>
            <person name="Indic B."/>
            <person name="Wong-Bajracharya J."/>
            <person name="Merenyi Z."/>
            <person name="Ke H.-M."/>
            <person name="Monk M."/>
            <person name="Kocsube S."/>
            <person name="Drula E."/>
            <person name="Lipzen A."/>
            <person name="Balint B."/>
            <person name="Henrissat B."/>
            <person name="Andreopoulos B."/>
            <person name="Martin F.M."/>
            <person name="Harder C.B."/>
            <person name="Rigling D."/>
            <person name="Ford K.L."/>
            <person name="Foster G.D."/>
            <person name="Pangilinan J."/>
            <person name="Papanicolaou A."/>
            <person name="Barry K."/>
            <person name="LaButti K."/>
            <person name="Viragh M."/>
            <person name="Koriabine M."/>
            <person name="Yan M."/>
            <person name="Riley R."/>
            <person name="Champramary S."/>
            <person name="Plett K.L."/>
            <person name="Tsai I.J."/>
            <person name="Slot J."/>
            <person name="Sipos G."/>
            <person name="Plett J."/>
            <person name="Nagy L.G."/>
            <person name="Grigoriev I.V."/>
        </authorList>
    </citation>
    <scope>NUCLEOTIDE SEQUENCE</scope>
    <source>
        <strain evidence="1">CCBAS 213</strain>
    </source>
</reference>
<gene>
    <name evidence="1" type="ORF">EV420DRAFT_1511070</name>
</gene>
<dbReference type="AlphaFoldDB" id="A0AA39NIP6"/>
<sequence length="377" mass="41302">MAGLLATTTVIFVLVLAIFYQVYLSPTLTTFGIGRTVGPYEHNGRCKTILEVEGCEKIVLHHATGNVYMACSTLKQRFHALHPSKEATIPSSETNYFAMYSPDGRITRLSLQNFDMSRTVVFHGMDVVPSSTNTQELFVYLVHHRLPLGFQDPARVGYDSSIEIFKTSVGNTILTHLRTVEHHIIYSPNDVIGSADGKSFFFTNDRGGPKTGLTRDLYEFLRPSSSVGYCHVEEGCKTSISGMLNNNGIVQADNGTIYVSSTLSSGIRVLEKQEDNTLVLTDVIPSETIIDNLSMDETGAVWAAGIPRAQDALKAMMNLFTTPCPVSVYRFSINTGEKVLEDDGSLASFISTAAYDSRRGRLYLHGLGSPGLTVCTI</sequence>
<accession>A0AA39NIP6</accession>
<evidence type="ECO:0000313" key="2">
    <source>
        <dbReference type="Proteomes" id="UP001175211"/>
    </source>
</evidence>
<evidence type="ECO:0000313" key="1">
    <source>
        <dbReference type="EMBL" id="KAK0466322.1"/>
    </source>
</evidence>
<comment type="caution">
    <text evidence="1">The sequence shown here is derived from an EMBL/GenBank/DDBJ whole genome shotgun (WGS) entry which is preliminary data.</text>
</comment>
<dbReference type="Proteomes" id="UP001175211">
    <property type="component" value="Unassembled WGS sequence"/>
</dbReference>
<dbReference type="Gene3D" id="2.120.10.30">
    <property type="entry name" value="TolB, C-terminal domain"/>
    <property type="match status" value="1"/>
</dbReference>
<evidence type="ECO:0008006" key="3">
    <source>
        <dbReference type="Google" id="ProtNLM"/>
    </source>
</evidence>
<dbReference type="InterPro" id="IPR051288">
    <property type="entry name" value="Serum_paraoxonase/arylesterase"/>
</dbReference>
<dbReference type="GeneID" id="85355094"/>